<sequence length="187" mass="19801">MISDFLDSDEPGPPSVAAKGLRREAGVGPARVEAGVFIETSPAGRLARVVGPGEPIQDEGVWATDGRFRELDADPADPRQAAAVDRRVRVFKARLDCLMSHAGAARLADLLATVHDRTQDERLAITQQELGALVGLRRATVNEALQALQDRKIVRIGRGRVDICNPEGLAAAACGCESGLADPDMGS</sequence>
<dbReference type="SUPFAM" id="SSF46785">
    <property type="entry name" value="Winged helix' DNA-binding domain"/>
    <property type="match status" value="1"/>
</dbReference>
<name>A0A975C1Q1_9CAUL</name>
<dbReference type="Proteomes" id="UP000663918">
    <property type="component" value="Chromosome"/>
</dbReference>
<reference evidence="3" key="1">
    <citation type="submission" date="2020-09" db="EMBL/GenBank/DDBJ databases">
        <title>Brevundimonas sp. LVF2 isolated from a puddle in Goettingen, Germany.</title>
        <authorList>
            <person name="Friedrich I."/>
            <person name="Klassen A."/>
            <person name="Hannes N."/>
            <person name="Schneider D."/>
            <person name="Hertel R."/>
            <person name="Daniel R."/>
        </authorList>
    </citation>
    <scope>NUCLEOTIDE SEQUENCE</scope>
    <source>
        <strain evidence="3">LVF2</strain>
    </source>
</reference>
<keyword evidence="4" id="KW-1185">Reference proteome</keyword>
<protein>
    <submittedName>
        <fullName evidence="3">Winged helix-turn-helix domain-containing protein</fullName>
    </submittedName>
</protein>
<dbReference type="EMBL" id="CP062222">
    <property type="protein sequence ID" value="QTC92283.1"/>
    <property type="molecule type" value="Genomic_DNA"/>
</dbReference>
<dbReference type="GO" id="GO:0006355">
    <property type="term" value="P:regulation of DNA-templated transcription"/>
    <property type="evidence" value="ECO:0007669"/>
    <property type="project" value="InterPro"/>
</dbReference>
<dbReference type="SMART" id="SM00419">
    <property type="entry name" value="HTH_CRP"/>
    <property type="match status" value="1"/>
</dbReference>
<dbReference type="PROSITE" id="PS51063">
    <property type="entry name" value="HTH_CRP_2"/>
    <property type="match status" value="1"/>
</dbReference>
<dbReference type="InterPro" id="IPR036388">
    <property type="entry name" value="WH-like_DNA-bd_sf"/>
</dbReference>
<dbReference type="GO" id="GO:0003677">
    <property type="term" value="F:DNA binding"/>
    <property type="evidence" value="ECO:0007669"/>
    <property type="project" value="InterPro"/>
</dbReference>
<evidence type="ECO:0000259" key="2">
    <source>
        <dbReference type="PROSITE" id="PS51063"/>
    </source>
</evidence>
<dbReference type="AlphaFoldDB" id="A0A975C1Q1"/>
<dbReference type="Pfam" id="PF13545">
    <property type="entry name" value="HTH_Crp_2"/>
    <property type="match status" value="1"/>
</dbReference>
<evidence type="ECO:0000256" key="1">
    <source>
        <dbReference type="SAM" id="MobiDB-lite"/>
    </source>
</evidence>
<evidence type="ECO:0000313" key="3">
    <source>
        <dbReference type="EMBL" id="QTC92283.1"/>
    </source>
</evidence>
<dbReference type="RefSeq" id="WP_207931564.1">
    <property type="nucleotide sequence ID" value="NZ_CP062222.1"/>
</dbReference>
<evidence type="ECO:0000313" key="4">
    <source>
        <dbReference type="Proteomes" id="UP000663918"/>
    </source>
</evidence>
<dbReference type="KEGG" id="bgoe:IFJ75_05150"/>
<dbReference type="Gene3D" id="1.10.10.10">
    <property type="entry name" value="Winged helix-like DNA-binding domain superfamily/Winged helix DNA-binding domain"/>
    <property type="match status" value="1"/>
</dbReference>
<feature type="domain" description="HTH crp-type" evidence="2">
    <location>
        <begin position="101"/>
        <end position="167"/>
    </location>
</feature>
<gene>
    <name evidence="3" type="ORF">IFJ75_05150</name>
</gene>
<dbReference type="InterPro" id="IPR036390">
    <property type="entry name" value="WH_DNA-bd_sf"/>
</dbReference>
<accession>A0A975C1Q1</accession>
<proteinExistence type="predicted"/>
<feature type="region of interest" description="Disordered" evidence="1">
    <location>
        <begin position="1"/>
        <end position="24"/>
    </location>
</feature>
<organism evidence="3 4">
    <name type="scientific">Brevundimonas goettingensis</name>
    <dbReference type="NCBI Taxonomy" id="2774190"/>
    <lineage>
        <taxon>Bacteria</taxon>
        <taxon>Pseudomonadati</taxon>
        <taxon>Pseudomonadota</taxon>
        <taxon>Alphaproteobacteria</taxon>
        <taxon>Caulobacterales</taxon>
        <taxon>Caulobacteraceae</taxon>
        <taxon>Brevundimonas</taxon>
    </lineage>
</organism>
<dbReference type="InterPro" id="IPR012318">
    <property type="entry name" value="HTH_CRP"/>
</dbReference>
<feature type="compositionally biased region" description="Acidic residues" evidence="1">
    <location>
        <begin position="1"/>
        <end position="10"/>
    </location>
</feature>